<keyword evidence="6 7" id="KW-0472">Membrane</keyword>
<evidence type="ECO:0000256" key="2">
    <source>
        <dbReference type="ARBA" id="ARBA00022448"/>
    </source>
</evidence>
<keyword evidence="4 7" id="KW-0812">Transmembrane</keyword>
<dbReference type="AlphaFoldDB" id="A0A402BFX9"/>
<dbReference type="PANTHER" id="PTHR43744">
    <property type="entry name" value="ABC TRANSPORTER PERMEASE PROTEIN MG189-RELATED-RELATED"/>
    <property type="match status" value="1"/>
</dbReference>
<evidence type="ECO:0000313" key="11">
    <source>
        <dbReference type="EMBL" id="GCE30340.1"/>
    </source>
</evidence>
<comment type="caution">
    <text evidence="10">The sequence shown here is derived from an EMBL/GenBank/DDBJ whole genome shotgun (WGS) entry which is preliminary data.</text>
</comment>
<dbReference type="InterPro" id="IPR000515">
    <property type="entry name" value="MetI-like"/>
</dbReference>
<evidence type="ECO:0000259" key="9">
    <source>
        <dbReference type="PROSITE" id="PS50928"/>
    </source>
</evidence>
<keyword evidence="12" id="KW-1185">Reference proteome</keyword>
<dbReference type="OrthoDB" id="148827at2"/>
<feature type="transmembrane region" description="Helical" evidence="7">
    <location>
        <begin position="209"/>
        <end position="231"/>
    </location>
</feature>
<sequence length="302" mass="34286">MSTIPNTQRIASAPPATQTSNNLQQRRGKQLIRISVIWTYVVLGIISLLILLPFLWLVSSSLKNEFQYYAIPIQWIPNPVMWSNYVDVFFQYNFAHYIFNSIWLAAFAVVATTFSSAIVAYGFARFHFPGRTALFIVLLATMMIPQQMYTIPLYIIFRNLGWVDTYLPIIVPQLFGSAFNIFLFRQFFISLPKEIDEAARIDGCGSFRILWNMILPQSRPVIVVVAIFTFLNSWRDTLGPLIYLSSDSNRTVPLGLLFFSNPFKSVDPQLMAATLVALVVPVILYALGQRYIDSGVAIADVK</sequence>
<dbReference type="PROSITE" id="PS50928">
    <property type="entry name" value="ABC_TM1"/>
    <property type="match status" value="1"/>
</dbReference>
<reference evidence="12" key="1">
    <citation type="submission" date="2018-12" db="EMBL/GenBank/DDBJ databases">
        <title>Tengunoibacter tsumagoiensis gen. nov., sp. nov., Dictyobacter kobayashii sp. nov., D. alpinus sp. nov., and D. joshuensis sp. nov. and description of Dictyobacteraceae fam. nov. within the order Ktedonobacterales isolated from Tengu-no-mugimeshi.</title>
        <authorList>
            <person name="Wang C.M."/>
            <person name="Zheng Y."/>
            <person name="Sakai Y."/>
            <person name="Toyoda A."/>
            <person name="Minakuchi Y."/>
            <person name="Abe K."/>
            <person name="Yokota A."/>
            <person name="Yabe S."/>
        </authorList>
    </citation>
    <scope>NUCLEOTIDE SEQUENCE [LARGE SCALE GENOMIC DNA]</scope>
    <source>
        <strain evidence="12">Uno16</strain>
    </source>
</reference>
<dbReference type="InterPro" id="IPR035906">
    <property type="entry name" value="MetI-like_sf"/>
</dbReference>
<evidence type="ECO:0000256" key="5">
    <source>
        <dbReference type="ARBA" id="ARBA00022989"/>
    </source>
</evidence>
<evidence type="ECO:0000256" key="8">
    <source>
        <dbReference type="SAM" id="MobiDB-lite"/>
    </source>
</evidence>
<dbReference type="EMBL" id="BIFT01000002">
    <property type="protein sequence ID" value="GCE30340.1"/>
    <property type="molecule type" value="Genomic_DNA"/>
</dbReference>
<dbReference type="CDD" id="cd06261">
    <property type="entry name" value="TM_PBP2"/>
    <property type="match status" value="1"/>
</dbReference>
<organism evidence="10 12">
    <name type="scientific">Dictyobacter alpinus</name>
    <dbReference type="NCBI Taxonomy" id="2014873"/>
    <lineage>
        <taxon>Bacteria</taxon>
        <taxon>Bacillati</taxon>
        <taxon>Chloroflexota</taxon>
        <taxon>Ktedonobacteria</taxon>
        <taxon>Ktedonobacterales</taxon>
        <taxon>Dictyobacteraceae</taxon>
        <taxon>Dictyobacter</taxon>
    </lineage>
</organism>
<dbReference type="GO" id="GO:0055085">
    <property type="term" value="P:transmembrane transport"/>
    <property type="evidence" value="ECO:0007669"/>
    <property type="project" value="InterPro"/>
</dbReference>
<keyword evidence="3" id="KW-1003">Cell membrane</keyword>
<dbReference type="RefSeq" id="WP_126630441.1">
    <property type="nucleotide sequence ID" value="NZ_BIFT01000002.1"/>
</dbReference>
<feature type="transmembrane region" description="Helical" evidence="7">
    <location>
        <begin position="36"/>
        <end position="58"/>
    </location>
</feature>
<dbReference type="Proteomes" id="UP000287171">
    <property type="component" value="Unassembled WGS sequence"/>
</dbReference>
<evidence type="ECO:0000256" key="4">
    <source>
        <dbReference type="ARBA" id="ARBA00022692"/>
    </source>
</evidence>
<evidence type="ECO:0000313" key="10">
    <source>
        <dbReference type="EMBL" id="GCE30308.1"/>
    </source>
</evidence>
<feature type="domain" description="ABC transmembrane type-1" evidence="9">
    <location>
        <begin position="98"/>
        <end position="288"/>
    </location>
</feature>
<dbReference type="SUPFAM" id="SSF161098">
    <property type="entry name" value="MetI-like"/>
    <property type="match status" value="1"/>
</dbReference>
<name>A0A402BFX9_9CHLR</name>
<evidence type="ECO:0000313" key="12">
    <source>
        <dbReference type="Proteomes" id="UP000287171"/>
    </source>
</evidence>
<feature type="transmembrane region" description="Helical" evidence="7">
    <location>
        <begin position="97"/>
        <end position="121"/>
    </location>
</feature>
<evidence type="ECO:0000256" key="3">
    <source>
        <dbReference type="ARBA" id="ARBA00022475"/>
    </source>
</evidence>
<protein>
    <submittedName>
        <fullName evidence="10">sn-glycerol-3-phosphate transport system permease protein UgpE</fullName>
    </submittedName>
</protein>
<dbReference type="EMBL" id="BIFT01000002">
    <property type="protein sequence ID" value="GCE30308.1"/>
    <property type="molecule type" value="Genomic_DNA"/>
</dbReference>
<comment type="similarity">
    <text evidence="7">Belongs to the binding-protein-dependent transport system permease family.</text>
</comment>
<gene>
    <name evidence="10" type="primary">ugpE_1</name>
    <name evidence="11" type="synonym">ugpE_2</name>
    <name evidence="10" type="ORF">KDA_57920</name>
    <name evidence="11" type="ORF">KDA_58240</name>
</gene>
<proteinExistence type="inferred from homology"/>
<dbReference type="Pfam" id="PF00528">
    <property type="entry name" value="BPD_transp_1"/>
    <property type="match status" value="1"/>
</dbReference>
<feature type="transmembrane region" description="Helical" evidence="7">
    <location>
        <begin position="169"/>
        <end position="188"/>
    </location>
</feature>
<keyword evidence="2 7" id="KW-0813">Transport</keyword>
<evidence type="ECO:0000256" key="1">
    <source>
        <dbReference type="ARBA" id="ARBA00004651"/>
    </source>
</evidence>
<comment type="subcellular location">
    <subcellularLocation>
        <location evidence="1 7">Cell membrane</location>
        <topology evidence="1 7">Multi-pass membrane protein</topology>
    </subcellularLocation>
</comment>
<evidence type="ECO:0000256" key="7">
    <source>
        <dbReference type="RuleBase" id="RU363032"/>
    </source>
</evidence>
<dbReference type="GO" id="GO:0005886">
    <property type="term" value="C:plasma membrane"/>
    <property type="evidence" value="ECO:0007669"/>
    <property type="project" value="UniProtKB-SubCell"/>
</dbReference>
<dbReference type="PANTHER" id="PTHR43744:SF8">
    <property type="entry name" value="SN-GLYCEROL-3-PHOSPHATE TRANSPORT SYSTEM PERMEASE PROTEIN UGPE"/>
    <property type="match status" value="1"/>
</dbReference>
<dbReference type="Gene3D" id="1.10.3720.10">
    <property type="entry name" value="MetI-like"/>
    <property type="match status" value="1"/>
</dbReference>
<feature type="transmembrane region" description="Helical" evidence="7">
    <location>
        <begin position="270"/>
        <end position="288"/>
    </location>
</feature>
<reference evidence="10" key="2">
    <citation type="journal article" date="2019" name="Int. J. Syst. Evol. Microbiol.">
        <title>Tengunoibacter tsumagoiensis gen. nov., sp. nov., Dictyobacter kobayashii sp. nov., Dictyobacter alpinus sp. nov., and description of Dictyobacteraceae fam. nov. within the order Ktedonobacterales isolated from Tengu-no-mugimeshi, a soil-like granular mass of micro-organisms, and emended descriptions of the genera Ktedonobacter and Dictyobacter.</title>
        <authorList>
            <person name="Wang C."/>
            <person name="Zheng Y."/>
            <person name="Sakai Y."/>
            <person name="Toyoda A."/>
            <person name="Minakuchi Y."/>
            <person name="Abe K."/>
            <person name="Yokota A."/>
            <person name="Yabe S."/>
        </authorList>
    </citation>
    <scope>NUCLEOTIDE SEQUENCE</scope>
    <source>
        <strain evidence="10">Uno16</strain>
    </source>
</reference>
<evidence type="ECO:0000256" key="6">
    <source>
        <dbReference type="ARBA" id="ARBA00023136"/>
    </source>
</evidence>
<feature type="region of interest" description="Disordered" evidence="8">
    <location>
        <begin position="1"/>
        <end position="20"/>
    </location>
</feature>
<feature type="transmembrane region" description="Helical" evidence="7">
    <location>
        <begin position="133"/>
        <end position="157"/>
    </location>
</feature>
<keyword evidence="5 7" id="KW-1133">Transmembrane helix</keyword>
<accession>A0A402BFX9</accession>